<dbReference type="Gene3D" id="1.25.40.420">
    <property type="match status" value="1"/>
</dbReference>
<dbReference type="SMART" id="SM00875">
    <property type="entry name" value="BACK"/>
    <property type="match status" value="1"/>
</dbReference>
<dbReference type="InterPro" id="IPR011333">
    <property type="entry name" value="SKP1/BTB/POZ_sf"/>
</dbReference>
<evidence type="ECO:0000259" key="4">
    <source>
        <dbReference type="PROSITE" id="PS50097"/>
    </source>
</evidence>
<dbReference type="Pfam" id="PF24681">
    <property type="entry name" value="Kelch_KLHDC2_KLHL20_DRC7"/>
    <property type="match status" value="1"/>
</dbReference>
<dbReference type="InterPro" id="IPR006652">
    <property type="entry name" value="Kelch_1"/>
</dbReference>
<dbReference type="Gene3D" id="2.120.10.80">
    <property type="entry name" value="Kelch-type beta propeller"/>
    <property type="match status" value="1"/>
</dbReference>
<dbReference type="Proteomes" id="UP000515154">
    <property type="component" value="Linkage group LG12"/>
</dbReference>
<keyword evidence="1" id="KW-0880">Kelch repeat</keyword>
<evidence type="ECO:0000256" key="2">
    <source>
        <dbReference type="ARBA" id="ARBA00022737"/>
    </source>
</evidence>
<dbReference type="SUPFAM" id="SSF117281">
    <property type="entry name" value="Kelch motif"/>
    <property type="match status" value="1"/>
</dbReference>
<dbReference type="PANTHER" id="PTHR45632:SF3">
    <property type="entry name" value="KELCH-LIKE PROTEIN 32"/>
    <property type="match status" value="1"/>
</dbReference>
<dbReference type="Pfam" id="PF01344">
    <property type="entry name" value="Kelch_1"/>
    <property type="match status" value="1"/>
</dbReference>
<dbReference type="InterPro" id="IPR011705">
    <property type="entry name" value="BACK"/>
</dbReference>
<evidence type="ECO:0000313" key="5">
    <source>
        <dbReference type="Proteomes" id="UP000515154"/>
    </source>
</evidence>
<dbReference type="SUPFAM" id="SSF54695">
    <property type="entry name" value="POZ domain"/>
    <property type="match status" value="1"/>
</dbReference>
<dbReference type="Pfam" id="PF00651">
    <property type="entry name" value="BTB"/>
    <property type="match status" value="1"/>
</dbReference>
<keyword evidence="5" id="KW-1185">Reference proteome</keyword>
<evidence type="ECO:0000256" key="1">
    <source>
        <dbReference type="ARBA" id="ARBA00022441"/>
    </source>
</evidence>
<dbReference type="KEGG" id="osn:115217907"/>
<dbReference type="FunFam" id="1.25.40.420:FF:000001">
    <property type="entry name" value="Kelch-like family member 12"/>
    <property type="match status" value="1"/>
</dbReference>
<feature type="region of interest" description="Disordered" evidence="3">
    <location>
        <begin position="586"/>
        <end position="614"/>
    </location>
</feature>
<dbReference type="PIRSF" id="PIRSF037037">
    <property type="entry name" value="Kelch-like_protein_gigaxonin"/>
    <property type="match status" value="1"/>
</dbReference>
<dbReference type="PRINTS" id="PR00501">
    <property type="entry name" value="KELCHREPEAT"/>
</dbReference>
<dbReference type="SMART" id="SM00612">
    <property type="entry name" value="Kelch"/>
    <property type="match status" value="6"/>
</dbReference>
<evidence type="ECO:0000256" key="3">
    <source>
        <dbReference type="SAM" id="MobiDB-lite"/>
    </source>
</evidence>
<dbReference type="Pfam" id="PF07707">
    <property type="entry name" value="BACK"/>
    <property type="match status" value="1"/>
</dbReference>
<dbReference type="AlphaFoldDB" id="A0A6P7SZA9"/>
<dbReference type="InterPro" id="IPR017096">
    <property type="entry name" value="BTB-kelch_protein"/>
</dbReference>
<dbReference type="PANTHER" id="PTHR45632">
    <property type="entry name" value="LD33804P"/>
    <property type="match status" value="1"/>
</dbReference>
<sequence>MYSNSTDLKFSNETTKVSLQNKIGAEACNVLMELRNTGQLCDAVIKVDEESFMIHRAILSACSPYFRVLFTNEKFEINRQEVTITDITVDIMRSIIQYAYTQDCCINHNNVKSLLVAADYFNIIGLLRICSEYLISQLNSHNCIGIEKFAQTYFCQELQQVAHRYLMVNFSEVYKISNEFLQLNVDNVCEIFASDELNVRSEEITFNAIVRWVDHDPGSRVAHIGQLLQTMRLGLLSTEYFVEKVKSHEYIKDNTSCKPVVIETLKFLCNLDVEKELKINKNNHITRPRLPHDILFIFGGWSGNSTTNIIETYDSRADLWVKNTNIKSDFRAYHGTCVLDQLIYIIGGFDGTEYFNSVRCFDPIKQVWSEAAPMYTKRCYISVVVLHSFIYAMGGYDGQVRQNTAERYNKNKNQWSFIQPMHHQRSDASATVLYDHIYICGGFDGQEILNSAEYYESGLNQWTLIPPMLSLRSGVRIVAHNHFLYALGGFNGANRLSSVERYNHETNSWENVSEMDTPRSNFAIEVLEGMIFAIGGFDGFNTISRVECFDTVSEQWYKTASLNINRSALSACVIEGLPNVKPYISERNRKEGGAGGNSKSNFFHPESNRFSLTY</sequence>
<dbReference type="InterPro" id="IPR000210">
    <property type="entry name" value="BTB/POZ_dom"/>
</dbReference>
<keyword evidence="2" id="KW-0677">Repeat</keyword>
<protein>
    <submittedName>
        <fullName evidence="6">Kelch-like protein 10</fullName>
    </submittedName>
</protein>
<gene>
    <name evidence="6" type="primary">LOC115217907</name>
</gene>
<dbReference type="PROSITE" id="PS50097">
    <property type="entry name" value="BTB"/>
    <property type="match status" value="1"/>
</dbReference>
<proteinExistence type="predicted"/>
<name>A0A6P7SZA9_9MOLL</name>
<dbReference type="SMART" id="SM00225">
    <property type="entry name" value="BTB"/>
    <property type="match status" value="1"/>
</dbReference>
<accession>A0A6P7SZA9</accession>
<dbReference type="Gene3D" id="3.30.710.10">
    <property type="entry name" value="Potassium Channel Kv1.1, Chain A"/>
    <property type="match status" value="1"/>
</dbReference>
<organism evidence="5 6">
    <name type="scientific">Octopus sinensis</name>
    <name type="common">East Asian common octopus</name>
    <dbReference type="NCBI Taxonomy" id="2607531"/>
    <lineage>
        <taxon>Eukaryota</taxon>
        <taxon>Metazoa</taxon>
        <taxon>Spiralia</taxon>
        <taxon>Lophotrochozoa</taxon>
        <taxon>Mollusca</taxon>
        <taxon>Cephalopoda</taxon>
        <taxon>Coleoidea</taxon>
        <taxon>Octopodiformes</taxon>
        <taxon>Octopoda</taxon>
        <taxon>Incirrata</taxon>
        <taxon>Octopodidae</taxon>
        <taxon>Octopus</taxon>
    </lineage>
</organism>
<feature type="domain" description="BTB" evidence="4">
    <location>
        <begin position="41"/>
        <end position="108"/>
    </location>
</feature>
<dbReference type="RefSeq" id="XP_029643485.1">
    <property type="nucleotide sequence ID" value="XM_029787625.2"/>
</dbReference>
<evidence type="ECO:0000313" key="6">
    <source>
        <dbReference type="RefSeq" id="XP_029643485.1"/>
    </source>
</evidence>
<dbReference type="InterPro" id="IPR015915">
    <property type="entry name" value="Kelch-typ_b-propeller"/>
</dbReference>
<reference evidence="6" key="1">
    <citation type="submission" date="2025-08" db="UniProtKB">
        <authorList>
            <consortium name="RefSeq"/>
        </authorList>
    </citation>
    <scope>IDENTIFICATION</scope>
</reference>